<feature type="transmembrane region" description="Helical" evidence="1">
    <location>
        <begin position="170"/>
        <end position="188"/>
    </location>
</feature>
<dbReference type="Proteomes" id="UP000683925">
    <property type="component" value="Unassembled WGS sequence"/>
</dbReference>
<keyword evidence="1" id="KW-0812">Transmembrane</keyword>
<feature type="transmembrane region" description="Helical" evidence="1">
    <location>
        <begin position="99"/>
        <end position="119"/>
    </location>
</feature>
<feature type="transmembrane region" description="Helical" evidence="1">
    <location>
        <begin position="139"/>
        <end position="158"/>
    </location>
</feature>
<keyword evidence="3" id="KW-1185">Reference proteome</keyword>
<accession>A0A8S1SAM7</accession>
<evidence type="ECO:0000256" key="1">
    <source>
        <dbReference type="SAM" id="Phobius"/>
    </source>
</evidence>
<sequence>MKVTRSCNQPEKPEMPFFADFTYWITFMLSIYFKDEKILHGIFSTLPLFMILNLTLNRLVRGESGSSVMMLSLLAELIVHLLNQFLYFVYDERFTNMDIYGRLICSIFIVLGNLFYVLLQRKREIFDIRKEYLKQKLRIPQSTKIIPITILGFCLVLYEITNDNTNQILYSMKVLNSALLTIQLIYAIKRSQTTSKKSYYFGLAASIIFILQDLSYQSFPLIQKMFHTFSLYFRTRQMFYHIKWFQKNKKRFE</sequence>
<name>A0A8S1SAM7_PAROT</name>
<gene>
    <name evidence="2" type="ORF">POCTA_138.1.T0080121</name>
</gene>
<evidence type="ECO:0000313" key="3">
    <source>
        <dbReference type="Proteomes" id="UP000683925"/>
    </source>
</evidence>
<feature type="transmembrane region" description="Helical" evidence="1">
    <location>
        <begin position="38"/>
        <end position="56"/>
    </location>
</feature>
<reference evidence="2" key="1">
    <citation type="submission" date="2021-01" db="EMBL/GenBank/DDBJ databases">
        <authorList>
            <consortium name="Genoscope - CEA"/>
            <person name="William W."/>
        </authorList>
    </citation>
    <scope>NUCLEOTIDE SEQUENCE</scope>
</reference>
<dbReference type="OrthoDB" id="285250at2759"/>
<dbReference type="AlphaFoldDB" id="A0A8S1SAM7"/>
<dbReference type="EMBL" id="CAJJDP010000007">
    <property type="protein sequence ID" value="CAD8136965.1"/>
    <property type="molecule type" value="Genomic_DNA"/>
</dbReference>
<organism evidence="2 3">
    <name type="scientific">Paramecium octaurelia</name>
    <dbReference type="NCBI Taxonomy" id="43137"/>
    <lineage>
        <taxon>Eukaryota</taxon>
        <taxon>Sar</taxon>
        <taxon>Alveolata</taxon>
        <taxon>Ciliophora</taxon>
        <taxon>Intramacronucleata</taxon>
        <taxon>Oligohymenophorea</taxon>
        <taxon>Peniculida</taxon>
        <taxon>Parameciidae</taxon>
        <taxon>Paramecium</taxon>
    </lineage>
</organism>
<feature type="transmembrane region" description="Helical" evidence="1">
    <location>
        <begin position="68"/>
        <end position="87"/>
    </location>
</feature>
<protein>
    <submittedName>
        <fullName evidence="2">Uncharacterized protein</fullName>
    </submittedName>
</protein>
<evidence type="ECO:0000313" key="2">
    <source>
        <dbReference type="EMBL" id="CAD8136965.1"/>
    </source>
</evidence>
<comment type="caution">
    <text evidence="2">The sequence shown here is derived from an EMBL/GenBank/DDBJ whole genome shotgun (WGS) entry which is preliminary data.</text>
</comment>
<keyword evidence="1" id="KW-1133">Transmembrane helix</keyword>
<proteinExistence type="predicted"/>
<keyword evidence="1" id="KW-0472">Membrane</keyword>
<feature type="transmembrane region" description="Helical" evidence="1">
    <location>
        <begin position="200"/>
        <end position="219"/>
    </location>
</feature>